<keyword evidence="2" id="KW-1185">Reference proteome</keyword>
<dbReference type="InterPro" id="IPR051320">
    <property type="entry name" value="Viral_Replic_Matur_Polypro"/>
</dbReference>
<dbReference type="Gene3D" id="3.30.70.270">
    <property type="match status" value="1"/>
</dbReference>
<protein>
    <submittedName>
        <fullName evidence="1">Retrovirus-related Pol polyprotein from transposon opus</fullName>
    </submittedName>
</protein>
<dbReference type="AlphaFoldDB" id="A0A371HLC3"/>
<dbReference type="OrthoDB" id="1428873at2759"/>
<name>A0A371HLC3_MUCPR</name>
<proteinExistence type="predicted"/>
<accession>A0A371HLC3</accession>
<organism evidence="1 2">
    <name type="scientific">Mucuna pruriens</name>
    <name type="common">Velvet bean</name>
    <name type="synonym">Dolichos pruriens</name>
    <dbReference type="NCBI Taxonomy" id="157652"/>
    <lineage>
        <taxon>Eukaryota</taxon>
        <taxon>Viridiplantae</taxon>
        <taxon>Streptophyta</taxon>
        <taxon>Embryophyta</taxon>
        <taxon>Tracheophyta</taxon>
        <taxon>Spermatophyta</taxon>
        <taxon>Magnoliopsida</taxon>
        <taxon>eudicotyledons</taxon>
        <taxon>Gunneridae</taxon>
        <taxon>Pentapetalae</taxon>
        <taxon>rosids</taxon>
        <taxon>fabids</taxon>
        <taxon>Fabales</taxon>
        <taxon>Fabaceae</taxon>
        <taxon>Papilionoideae</taxon>
        <taxon>50 kb inversion clade</taxon>
        <taxon>NPAAA clade</taxon>
        <taxon>indigoferoid/millettioid clade</taxon>
        <taxon>Phaseoleae</taxon>
        <taxon>Mucuna</taxon>
    </lineage>
</organism>
<comment type="caution">
    <text evidence="1">The sequence shown here is derived from an EMBL/GenBank/DDBJ whole genome shotgun (WGS) entry which is preliminary data.</text>
</comment>
<evidence type="ECO:0000313" key="1">
    <source>
        <dbReference type="EMBL" id="RDY03607.1"/>
    </source>
</evidence>
<dbReference type="SUPFAM" id="SSF56672">
    <property type="entry name" value="DNA/RNA polymerases"/>
    <property type="match status" value="1"/>
</dbReference>
<dbReference type="InterPro" id="IPR043502">
    <property type="entry name" value="DNA/RNA_pol_sf"/>
</dbReference>
<dbReference type="Proteomes" id="UP000257109">
    <property type="component" value="Unassembled WGS sequence"/>
</dbReference>
<dbReference type="PANTHER" id="PTHR33064">
    <property type="entry name" value="POL PROTEIN"/>
    <property type="match status" value="1"/>
</dbReference>
<gene>
    <name evidence="1" type="primary">pol</name>
    <name evidence="1" type="ORF">CR513_12784</name>
</gene>
<dbReference type="EMBL" id="QJKJ01002261">
    <property type="protein sequence ID" value="RDY03607.1"/>
    <property type="molecule type" value="Genomic_DNA"/>
</dbReference>
<feature type="non-terminal residue" evidence="1">
    <location>
        <position position="1"/>
    </location>
</feature>
<reference evidence="1" key="1">
    <citation type="submission" date="2018-05" db="EMBL/GenBank/DDBJ databases">
        <title>Draft genome of Mucuna pruriens seed.</title>
        <authorList>
            <person name="Nnadi N.E."/>
            <person name="Vos R."/>
            <person name="Hasami M.H."/>
            <person name="Devisetty U.K."/>
            <person name="Aguiy J.C."/>
        </authorList>
    </citation>
    <scope>NUCLEOTIDE SEQUENCE [LARGE SCALE GENOMIC DNA]</scope>
    <source>
        <strain evidence="1">JCA_2017</strain>
    </source>
</reference>
<sequence length="94" mass="11195">MKNRHDEMLLTQIQNSWQVCIDYKKLNQVTRKDHFLYLLLTRRIEVDKAKVNIIASLPNPTSVREVLSFLRHVGLYRRYIKNFSKIALPLSKLL</sequence>
<dbReference type="PANTHER" id="PTHR33064:SF39">
    <property type="match status" value="1"/>
</dbReference>
<dbReference type="InterPro" id="IPR043128">
    <property type="entry name" value="Rev_trsase/Diguanyl_cyclase"/>
</dbReference>
<evidence type="ECO:0000313" key="2">
    <source>
        <dbReference type="Proteomes" id="UP000257109"/>
    </source>
</evidence>